<dbReference type="OrthoDB" id="1329012at2"/>
<evidence type="ECO:0000313" key="1">
    <source>
        <dbReference type="EMBL" id="SFI80114.1"/>
    </source>
</evidence>
<keyword evidence="2" id="KW-1185">Reference proteome</keyword>
<dbReference type="STRING" id="1150112.SAMN04487893_101190"/>
<sequence length="228" mass="25317">MRKYLDKIEFKKTLGILMFTVVFINSSVVYSQSTIQSEKAATYDILVPYNVPFNFKLESNATWELKNAEGQQIHSGKGSLENNVFSIPGDYVLHIQTVFNPNLCDSNQSPKKINIKASAMKMVFDFESVTFSKMIVGGQATDGITVRVNVDYSSLENNTAIYTYGFVTAGVDTTVVGKLKNGQVTLQQGMNTLEFELEGQATAGNYIMFDFVDVNGEVQSYGLTQKIE</sequence>
<dbReference type="AlphaFoldDB" id="A0A1I3L5T6"/>
<protein>
    <submittedName>
        <fullName evidence="1">Uncharacterized protein</fullName>
    </submittedName>
</protein>
<name>A0A1I3L5T6_9FLAO</name>
<reference evidence="2" key="1">
    <citation type="submission" date="2016-10" db="EMBL/GenBank/DDBJ databases">
        <authorList>
            <person name="Varghese N."/>
            <person name="Submissions S."/>
        </authorList>
    </citation>
    <scope>NUCLEOTIDE SEQUENCE [LARGE SCALE GENOMIC DNA]</scope>
    <source>
        <strain evidence="2">DSM 26542</strain>
    </source>
</reference>
<dbReference type="EMBL" id="FORU01000001">
    <property type="protein sequence ID" value="SFI80114.1"/>
    <property type="molecule type" value="Genomic_DNA"/>
</dbReference>
<organism evidence="1 2">
    <name type="scientific">Myroides guanonis</name>
    <dbReference type="NCBI Taxonomy" id="1150112"/>
    <lineage>
        <taxon>Bacteria</taxon>
        <taxon>Pseudomonadati</taxon>
        <taxon>Bacteroidota</taxon>
        <taxon>Flavobacteriia</taxon>
        <taxon>Flavobacteriales</taxon>
        <taxon>Flavobacteriaceae</taxon>
        <taxon>Myroides</taxon>
    </lineage>
</organism>
<dbReference type="RefSeq" id="WP_090677576.1">
    <property type="nucleotide sequence ID" value="NZ_FORU01000001.1"/>
</dbReference>
<evidence type="ECO:0000313" key="2">
    <source>
        <dbReference type="Proteomes" id="UP000243887"/>
    </source>
</evidence>
<proteinExistence type="predicted"/>
<dbReference type="Proteomes" id="UP000243887">
    <property type="component" value="Unassembled WGS sequence"/>
</dbReference>
<gene>
    <name evidence="1" type="ORF">SAMN04487893_101190</name>
</gene>
<accession>A0A1I3L5T6</accession>